<dbReference type="GeneID" id="54288306"/>
<name>A0A6A5XUB6_9PLEO</name>
<evidence type="ECO:0000313" key="2">
    <source>
        <dbReference type="EMBL" id="KAF2016908.1"/>
    </source>
</evidence>
<dbReference type="RefSeq" id="XP_033385247.1">
    <property type="nucleotide sequence ID" value="XM_033530909.1"/>
</dbReference>
<organism evidence="2 3">
    <name type="scientific">Aaosphaeria arxii CBS 175.79</name>
    <dbReference type="NCBI Taxonomy" id="1450172"/>
    <lineage>
        <taxon>Eukaryota</taxon>
        <taxon>Fungi</taxon>
        <taxon>Dikarya</taxon>
        <taxon>Ascomycota</taxon>
        <taxon>Pezizomycotina</taxon>
        <taxon>Dothideomycetes</taxon>
        <taxon>Pleosporomycetidae</taxon>
        <taxon>Pleosporales</taxon>
        <taxon>Pleosporales incertae sedis</taxon>
        <taxon>Aaosphaeria</taxon>
    </lineage>
</organism>
<dbReference type="EMBL" id="ML978068">
    <property type="protein sequence ID" value="KAF2016908.1"/>
    <property type="molecule type" value="Genomic_DNA"/>
</dbReference>
<dbReference type="OrthoDB" id="3788676at2759"/>
<gene>
    <name evidence="2" type="ORF">BU24DRAFT_448702</name>
</gene>
<sequence>MGTTTTVTTTERPQYPIGVPDKFSPEGVVQYYPGNTTLCHVPPKSPLIPRLQKLYNALQSHPMISKRIQLLPPSSWHMTVLDGVREKECEPGMWPAGKEKAPLADCTKEFAEEVQKLGRELEKDGLAPPYRMRAVGFGDTLVGIGLRVEGATAEEEKRMRRLRDRLADAVGFKAPNHDVYEFHLSVAYLLRHIDGEDREEMNRFLAEQLKIFDEVFELGAVEFCTFDDMYLFTRLFYLGA</sequence>
<dbReference type="Proteomes" id="UP000799778">
    <property type="component" value="Unassembled WGS sequence"/>
</dbReference>
<dbReference type="Pfam" id="PF08975">
    <property type="entry name" value="2H-phosphodiest"/>
    <property type="match status" value="1"/>
</dbReference>
<dbReference type="InterPro" id="IPR015069">
    <property type="entry name" value="2H-PEstase_DUF1868"/>
</dbReference>
<proteinExistence type="predicted"/>
<protein>
    <recommendedName>
        <fullName evidence="1">DUF1868 domain-containing protein</fullName>
    </recommendedName>
</protein>
<dbReference type="SUPFAM" id="SSF55144">
    <property type="entry name" value="LigT-like"/>
    <property type="match status" value="1"/>
</dbReference>
<evidence type="ECO:0000313" key="3">
    <source>
        <dbReference type="Proteomes" id="UP000799778"/>
    </source>
</evidence>
<feature type="domain" description="DUF1868" evidence="1">
    <location>
        <begin position="22"/>
        <end position="117"/>
    </location>
</feature>
<dbReference type="AlphaFoldDB" id="A0A6A5XUB6"/>
<evidence type="ECO:0000259" key="1">
    <source>
        <dbReference type="Pfam" id="PF08975"/>
    </source>
</evidence>
<reference evidence="2" key="1">
    <citation type="journal article" date="2020" name="Stud. Mycol.">
        <title>101 Dothideomycetes genomes: a test case for predicting lifestyles and emergence of pathogens.</title>
        <authorList>
            <person name="Haridas S."/>
            <person name="Albert R."/>
            <person name="Binder M."/>
            <person name="Bloem J."/>
            <person name="Labutti K."/>
            <person name="Salamov A."/>
            <person name="Andreopoulos B."/>
            <person name="Baker S."/>
            <person name="Barry K."/>
            <person name="Bills G."/>
            <person name="Bluhm B."/>
            <person name="Cannon C."/>
            <person name="Castanera R."/>
            <person name="Culley D."/>
            <person name="Daum C."/>
            <person name="Ezra D."/>
            <person name="Gonzalez J."/>
            <person name="Henrissat B."/>
            <person name="Kuo A."/>
            <person name="Liang C."/>
            <person name="Lipzen A."/>
            <person name="Lutzoni F."/>
            <person name="Magnuson J."/>
            <person name="Mondo S."/>
            <person name="Nolan M."/>
            <person name="Ohm R."/>
            <person name="Pangilinan J."/>
            <person name="Park H.-J."/>
            <person name="Ramirez L."/>
            <person name="Alfaro M."/>
            <person name="Sun H."/>
            <person name="Tritt A."/>
            <person name="Yoshinaga Y."/>
            <person name="Zwiers L.-H."/>
            <person name="Turgeon B."/>
            <person name="Goodwin S."/>
            <person name="Spatafora J."/>
            <person name="Crous P."/>
            <person name="Grigoriev I."/>
        </authorList>
    </citation>
    <scope>NUCLEOTIDE SEQUENCE</scope>
    <source>
        <strain evidence="2">CBS 175.79</strain>
    </source>
</reference>
<dbReference type="Gene3D" id="3.90.1140.10">
    <property type="entry name" value="Cyclic phosphodiesterase"/>
    <property type="match status" value="1"/>
</dbReference>
<accession>A0A6A5XUB6</accession>
<dbReference type="InterPro" id="IPR009097">
    <property type="entry name" value="Cyclic_Pdiesterase"/>
</dbReference>
<keyword evidence="3" id="KW-1185">Reference proteome</keyword>